<name>A0A645DU32_9ZZZZ</name>
<dbReference type="EMBL" id="VSSQ01039730">
    <property type="protein sequence ID" value="MPM92846.1"/>
    <property type="molecule type" value="Genomic_DNA"/>
</dbReference>
<organism evidence="1">
    <name type="scientific">bioreactor metagenome</name>
    <dbReference type="NCBI Taxonomy" id="1076179"/>
    <lineage>
        <taxon>unclassified sequences</taxon>
        <taxon>metagenomes</taxon>
        <taxon>ecological metagenomes</taxon>
    </lineage>
</organism>
<protein>
    <submittedName>
        <fullName evidence="1">Uncharacterized protein</fullName>
    </submittedName>
</protein>
<proteinExistence type="predicted"/>
<accession>A0A645DU32</accession>
<dbReference type="AlphaFoldDB" id="A0A645DU32"/>
<evidence type="ECO:0000313" key="1">
    <source>
        <dbReference type="EMBL" id="MPM92846.1"/>
    </source>
</evidence>
<sequence>MYEDQLGQFAGVDAGRVALHSLGGGVDERFDGLDAGRRPLRGAADGVEHEQNPGFPGGIPADVQQEQVVVLLGFDDGFGQVEHRDVEQAPLDQIQQVQHPAGSAVAVDEGVDGLELVVADSHAHQGIDVFLVVQEFLPVGKQVAQSGCAFRWGVDGFACTVVGQTGTGCAPDIHGHALGRATNLDGRGGT</sequence>
<comment type="caution">
    <text evidence="1">The sequence shown here is derived from an EMBL/GenBank/DDBJ whole genome shotgun (WGS) entry which is preliminary data.</text>
</comment>
<gene>
    <name evidence="1" type="ORF">SDC9_139982</name>
</gene>
<reference evidence="1" key="1">
    <citation type="submission" date="2019-08" db="EMBL/GenBank/DDBJ databases">
        <authorList>
            <person name="Kucharzyk K."/>
            <person name="Murdoch R.W."/>
            <person name="Higgins S."/>
            <person name="Loffler F."/>
        </authorList>
    </citation>
    <scope>NUCLEOTIDE SEQUENCE</scope>
</reference>